<dbReference type="PROSITE" id="PS00321">
    <property type="entry name" value="RECA_1"/>
    <property type="match status" value="1"/>
</dbReference>
<keyword evidence="8 10" id="KW-0234">DNA repair</keyword>
<dbReference type="InterPro" id="IPR020587">
    <property type="entry name" value="RecA_monomer-monomer_interface"/>
</dbReference>
<dbReference type="Gene3D" id="3.40.50.300">
    <property type="entry name" value="P-loop containing nucleotide triphosphate hydrolases"/>
    <property type="match status" value="1"/>
</dbReference>
<evidence type="ECO:0000256" key="12">
    <source>
        <dbReference type="RuleBase" id="RU004527"/>
    </source>
</evidence>
<keyword evidence="7 10" id="KW-0233">DNA recombination</keyword>
<dbReference type="Pfam" id="PF21096">
    <property type="entry name" value="RecA_C"/>
    <property type="match status" value="1"/>
</dbReference>
<dbReference type="InterPro" id="IPR013765">
    <property type="entry name" value="DNA_recomb/repair_RecA"/>
</dbReference>
<evidence type="ECO:0000256" key="11">
    <source>
        <dbReference type="RuleBase" id="RU000526"/>
    </source>
</evidence>
<feature type="domain" description="RecA family profile 2" evidence="14">
    <location>
        <begin position="197"/>
        <end position="270"/>
    </location>
</feature>
<gene>
    <name evidence="10 15" type="primary">recA</name>
    <name evidence="15" type="ORF">QJV27_05805</name>
</gene>
<keyword evidence="10" id="KW-0963">Cytoplasm</keyword>
<dbReference type="SUPFAM" id="SSF54752">
    <property type="entry name" value="RecA protein, C-terminal domain"/>
    <property type="match status" value="1"/>
</dbReference>
<protein>
    <recommendedName>
        <fullName evidence="2 10">Protein RecA</fullName>
    </recommendedName>
    <alternativeName>
        <fullName evidence="10 11">Recombinase A</fullName>
    </alternativeName>
</protein>
<dbReference type="PROSITE" id="PS50162">
    <property type="entry name" value="RECA_2"/>
    <property type="match status" value="1"/>
</dbReference>
<dbReference type="CDD" id="cd00983">
    <property type="entry name" value="RecA"/>
    <property type="match status" value="1"/>
</dbReference>
<dbReference type="InterPro" id="IPR049428">
    <property type="entry name" value="RecA-like_N"/>
</dbReference>
<comment type="function">
    <text evidence="10">Can catalyze the hydrolysis of ATP in the presence of single-stranded DNA, the ATP-dependent uptake of single-stranded DNA by duplex DNA, and the ATP-dependent hybridization of homologous single-stranded DNAs. It interacts with LexA causing its activation and leading to its autocatalytic cleavage.</text>
</comment>
<dbReference type="InterPro" id="IPR003593">
    <property type="entry name" value="AAA+_ATPase"/>
</dbReference>
<evidence type="ECO:0000256" key="8">
    <source>
        <dbReference type="ARBA" id="ARBA00023204"/>
    </source>
</evidence>
<evidence type="ECO:0000259" key="14">
    <source>
        <dbReference type="PROSITE" id="PS50163"/>
    </source>
</evidence>
<evidence type="ECO:0000256" key="6">
    <source>
        <dbReference type="ARBA" id="ARBA00023125"/>
    </source>
</evidence>
<keyword evidence="9 10" id="KW-0742">SOS response</keyword>
<comment type="subcellular location">
    <subcellularLocation>
        <location evidence="10">Cytoplasm</location>
    </subcellularLocation>
</comment>
<organism evidence="15 16">
    <name type="scientific">Commensalibacter oyaizuii</name>
    <dbReference type="NCBI Taxonomy" id="3043873"/>
    <lineage>
        <taxon>Bacteria</taxon>
        <taxon>Pseudomonadati</taxon>
        <taxon>Pseudomonadota</taxon>
        <taxon>Alphaproteobacteria</taxon>
        <taxon>Acetobacterales</taxon>
        <taxon>Acetobacteraceae</taxon>
    </lineage>
</organism>
<evidence type="ECO:0000256" key="7">
    <source>
        <dbReference type="ARBA" id="ARBA00023172"/>
    </source>
</evidence>
<dbReference type="InterPro" id="IPR023400">
    <property type="entry name" value="RecA_C_sf"/>
</dbReference>
<sequence>MDKNKALDGALAQIERAFGKGSIMKMGEKPAVQVEAISTGSIGLDIGLGIGGVPRGRIVEIYGPESSGKTTMALHIIAEAQKTGGTCAFIDAEHALDPIYARKLGVDIDNLLISQPDAGEQALEIADTLVRSGAVDVLVIDSVAALVPRAELEGDMGDNHVGLHARLMSQALRKLTGSVSRSNACLIFLNQIRQKIGVMFGSPETTTGGNALKFYASVRLDIRRIGQVKDKEEVTGNQTRVKVVKNKMAPPFRQVEFDIMYGEGISKMGELIDLGVKAGIVEKAGSWFSYDSQRIGQGRENVKQFLRDNPEVSHSIEQRIREKAGVVGDAMMSDENESDDLLAE</sequence>
<dbReference type="HAMAP" id="MF_00268">
    <property type="entry name" value="RecA"/>
    <property type="match status" value="1"/>
</dbReference>
<feature type="domain" description="RecA family profile 1" evidence="13">
    <location>
        <begin position="33"/>
        <end position="192"/>
    </location>
</feature>
<evidence type="ECO:0000256" key="3">
    <source>
        <dbReference type="ARBA" id="ARBA00022741"/>
    </source>
</evidence>
<proteinExistence type="inferred from homology"/>
<dbReference type="InterPro" id="IPR049261">
    <property type="entry name" value="RecA-like_C"/>
</dbReference>
<evidence type="ECO:0000256" key="4">
    <source>
        <dbReference type="ARBA" id="ARBA00022763"/>
    </source>
</evidence>
<evidence type="ECO:0000313" key="15">
    <source>
        <dbReference type="EMBL" id="MDI2090887.1"/>
    </source>
</evidence>
<keyword evidence="5 10" id="KW-0067">ATP-binding</keyword>
<dbReference type="PANTHER" id="PTHR45900:SF1">
    <property type="entry name" value="MITOCHONDRIAL DNA REPAIR PROTEIN RECA HOMOLOG-RELATED"/>
    <property type="match status" value="1"/>
</dbReference>
<dbReference type="InterPro" id="IPR020584">
    <property type="entry name" value="DNA_recomb/repair_RecA_CS"/>
</dbReference>
<comment type="similarity">
    <text evidence="1 10 12">Belongs to the RecA family.</text>
</comment>
<name>A0ABT6Q1A3_9PROT</name>
<evidence type="ECO:0000256" key="10">
    <source>
        <dbReference type="HAMAP-Rule" id="MF_00268"/>
    </source>
</evidence>
<dbReference type="InterPro" id="IPR027417">
    <property type="entry name" value="P-loop_NTPase"/>
</dbReference>
<reference evidence="15" key="1">
    <citation type="submission" date="2023-05" db="EMBL/GenBank/DDBJ databases">
        <title>Whole genome sequence of Commensalibacter sp.</title>
        <authorList>
            <person name="Charoenyingcharoen P."/>
            <person name="Yukphan P."/>
        </authorList>
    </citation>
    <scope>NUCLEOTIDE SEQUENCE</scope>
    <source>
        <strain evidence="15">TBRC 16381</strain>
    </source>
</reference>
<dbReference type="Pfam" id="PF00154">
    <property type="entry name" value="RecA_N"/>
    <property type="match status" value="1"/>
</dbReference>
<dbReference type="NCBIfam" id="TIGR02012">
    <property type="entry name" value="tigrfam_recA"/>
    <property type="match status" value="1"/>
</dbReference>
<evidence type="ECO:0000256" key="2">
    <source>
        <dbReference type="ARBA" id="ARBA00015553"/>
    </source>
</evidence>
<keyword evidence="4 10" id="KW-0227">DNA damage</keyword>
<dbReference type="EMBL" id="JASBAO010000001">
    <property type="protein sequence ID" value="MDI2090887.1"/>
    <property type="molecule type" value="Genomic_DNA"/>
</dbReference>
<dbReference type="Proteomes" id="UP001431634">
    <property type="component" value="Unassembled WGS sequence"/>
</dbReference>
<dbReference type="SUPFAM" id="SSF52540">
    <property type="entry name" value="P-loop containing nucleoside triphosphate hydrolases"/>
    <property type="match status" value="1"/>
</dbReference>
<evidence type="ECO:0000313" key="16">
    <source>
        <dbReference type="Proteomes" id="UP001431634"/>
    </source>
</evidence>
<dbReference type="SMART" id="SM00382">
    <property type="entry name" value="AAA"/>
    <property type="match status" value="1"/>
</dbReference>
<evidence type="ECO:0000256" key="5">
    <source>
        <dbReference type="ARBA" id="ARBA00022840"/>
    </source>
</evidence>
<keyword evidence="3 10" id="KW-0547">Nucleotide-binding</keyword>
<dbReference type="PROSITE" id="PS50163">
    <property type="entry name" value="RECA_3"/>
    <property type="match status" value="1"/>
</dbReference>
<evidence type="ECO:0000256" key="9">
    <source>
        <dbReference type="ARBA" id="ARBA00023236"/>
    </source>
</evidence>
<dbReference type="InterPro" id="IPR020588">
    <property type="entry name" value="RecA_ATP-bd"/>
</dbReference>
<keyword evidence="6 10" id="KW-0238">DNA-binding</keyword>
<keyword evidence="16" id="KW-1185">Reference proteome</keyword>
<evidence type="ECO:0000256" key="1">
    <source>
        <dbReference type="ARBA" id="ARBA00009391"/>
    </source>
</evidence>
<feature type="binding site" evidence="10">
    <location>
        <begin position="63"/>
        <end position="70"/>
    </location>
    <ligand>
        <name>ATP</name>
        <dbReference type="ChEBI" id="CHEBI:30616"/>
    </ligand>
</feature>
<accession>A0ABT6Q1A3</accession>
<dbReference type="RefSeq" id="WP_281448006.1">
    <property type="nucleotide sequence ID" value="NZ_JASBAO010000001.1"/>
</dbReference>
<evidence type="ECO:0000259" key="13">
    <source>
        <dbReference type="PROSITE" id="PS50162"/>
    </source>
</evidence>
<dbReference type="PRINTS" id="PR00142">
    <property type="entry name" value="RECA"/>
</dbReference>
<comment type="caution">
    <text evidence="15">The sequence shown here is derived from an EMBL/GenBank/DDBJ whole genome shotgun (WGS) entry which is preliminary data.</text>
</comment>
<dbReference type="PANTHER" id="PTHR45900">
    <property type="entry name" value="RECA"/>
    <property type="match status" value="1"/>
</dbReference>